<name>Q38X50_LATSS</name>
<evidence type="ECO:0000313" key="1">
    <source>
        <dbReference type="EMBL" id="CAI55231.1"/>
    </source>
</evidence>
<accession>Q38X50</accession>
<evidence type="ECO:0000313" key="2">
    <source>
        <dbReference type="Proteomes" id="UP000002707"/>
    </source>
</evidence>
<dbReference type="AlphaFoldDB" id="Q38X50"/>
<dbReference type="Proteomes" id="UP000002707">
    <property type="component" value="Chromosome"/>
</dbReference>
<reference evidence="2" key="1">
    <citation type="journal article" date="2005" name="Nat. Biotechnol.">
        <title>The complete genome sequence of the meat-borne lactic acid bacterium Lactobacillus sakei 23K.</title>
        <authorList>
            <person name="Chaillou S."/>
            <person name="Champomier-Verges M.-C."/>
            <person name="Cornet M."/>
            <person name="Crutz-Le Coq A.-M."/>
            <person name="Dudez A.-M."/>
            <person name="Martin V."/>
            <person name="Beaufils S."/>
            <person name="Darbon-Rongere E."/>
            <person name="Bossy R."/>
            <person name="Loux V."/>
            <person name="Zagorec M."/>
        </authorList>
    </citation>
    <scope>NUCLEOTIDE SEQUENCE [LARGE SCALE GENOMIC DNA]</scope>
    <source>
        <strain evidence="2">23K</strain>
    </source>
</reference>
<keyword evidence="2" id="KW-1185">Reference proteome</keyword>
<dbReference type="KEGG" id="lsa:LCA_0929"/>
<dbReference type="STRING" id="314315.LCA_0929"/>
<dbReference type="EMBL" id="CR936503">
    <property type="protein sequence ID" value="CAI55231.1"/>
    <property type="molecule type" value="Genomic_DNA"/>
</dbReference>
<gene>
    <name evidence="1" type="ordered locus">LCA_0929</name>
</gene>
<proteinExistence type="predicted"/>
<sequence length="52" mass="6122">MFVTTTAQKQINQQRQDEFFDHYVAAFITEAQQLKLSKDDLIALIERGYQND</sequence>
<dbReference type="HOGENOM" id="CLU_3081245_0_0_9"/>
<protein>
    <submittedName>
        <fullName evidence="1">Uncharacterized protein</fullName>
    </submittedName>
</protein>
<organism evidence="1 2">
    <name type="scientific">Latilactobacillus sakei subsp. sakei (strain 23K)</name>
    <name type="common">Lactobacillus sakei subsp. sakei</name>
    <dbReference type="NCBI Taxonomy" id="314315"/>
    <lineage>
        <taxon>Bacteria</taxon>
        <taxon>Bacillati</taxon>
        <taxon>Bacillota</taxon>
        <taxon>Bacilli</taxon>
        <taxon>Lactobacillales</taxon>
        <taxon>Lactobacillaceae</taxon>
        <taxon>Latilactobacillus</taxon>
    </lineage>
</organism>